<evidence type="ECO:0000313" key="3">
    <source>
        <dbReference type="Proteomes" id="UP000325440"/>
    </source>
</evidence>
<proteinExistence type="predicted"/>
<keyword evidence="3" id="KW-1185">Reference proteome</keyword>
<organism evidence="2 3">
    <name type="scientific">Cinara cedri</name>
    <dbReference type="NCBI Taxonomy" id="506608"/>
    <lineage>
        <taxon>Eukaryota</taxon>
        <taxon>Metazoa</taxon>
        <taxon>Ecdysozoa</taxon>
        <taxon>Arthropoda</taxon>
        <taxon>Hexapoda</taxon>
        <taxon>Insecta</taxon>
        <taxon>Pterygota</taxon>
        <taxon>Neoptera</taxon>
        <taxon>Paraneoptera</taxon>
        <taxon>Hemiptera</taxon>
        <taxon>Sternorrhyncha</taxon>
        <taxon>Aphidomorpha</taxon>
        <taxon>Aphidoidea</taxon>
        <taxon>Aphididae</taxon>
        <taxon>Lachninae</taxon>
        <taxon>Cinara</taxon>
    </lineage>
</organism>
<protein>
    <submittedName>
        <fullName evidence="2">Uncharacterized protein</fullName>
    </submittedName>
</protein>
<evidence type="ECO:0000256" key="1">
    <source>
        <dbReference type="SAM" id="MobiDB-lite"/>
    </source>
</evidence>
<feature type="region of interest" description="Disordered" evidence="1">
    <location>
        <begin position="105"/>
        <end position="129"/>
    </location>
</feature>
<dbReference type="AlphaFoldDB" id="A0A5E4MEZ0"/>
<gene>
    <name evidence="2" type="ORF">CINCED_3A007294</name>
</gene>
<sequence>MVKGHENYVPPKEAFDSHYYGIKITTIKPPPPGFPPLERNAGNKCCHNKHQEKRYCHLHNRPMVKVPENNSSHGEVGNCNYLEQYLEKTGQRVPPTTKVIYHDHHLHSPKSSPLPLSPPPPSVSNSSHTCTHDYQRIVKAQKAKADNKTPEDIEAENPLCAEVRRIGDLFFNRVRKEDEKYICESTVALLKGTKQYICLCYQNYLSNHGKSTIARKLESPRERKQRPSFVHYSGRLARMFRKDDGEIRAYSVISISSNKLNNPTHKLCGKNVCQNCSHQH</sequence>
<dbReference type="Proteomes" id="UP000325440">
    <property type="component" value="Unassembled WGS sequence"/>
</dbReference>
<reference evidence="2 3" key="1">
    <citation type="submission" date="2019-08" db="EMBL/GenBank/DDBJ databases">
        <authorList>
            <person name="Alioto T."/>
            <person name="Alioto T."/>
            <person name="Gomez Garrido J."/>
        </authorList>
    </citation>
    <scope>NUCLEOTIDE SEQUENCE [LARGE SCALE GENOMIC DNA]</scope>
</reference>
<evidence type="ECO:0000313" key="2">
    <source>
        <dbReference type="EMBL" id="VVC30708.1"/>
    </source>
</evidence>
<name>A0A5E4MEZ0_9HEMI</name>
<dbReference type="EMBL" id="CABPRJ010000533">
    <property type="protein sequence ID" value="VVC30708.1"/>
    <property type="molecule type" value="Genomic_DNA"/>
</dbReference>
<accession>A0A5E4MEZ0</accession>